<comment type="caution">
    <text evidence="1">The sequence shown here is derived from an EMBL/GenBank/DDBJ whole genome shotgun (WGS) entry which is preliminary data.</text>
</comment>
<dbReference type="EMBL" id="JACDXW010000001">
    <property type="protein sequence ID" value="MCB5362676.1"/>
    <property type="molecule type" value="Genomic_DNA"/>
</dbReference>
<dbReference type="CDD" id="cd09736">
    <property type="entry name" value="Csy2_I-F"/>
    <property type="match status" value="1"/>
</dbReference>
<sequence>MSRCPSHNFLVVLPHLRIQNANAVSSPLTHGFPSVTAFLGLMWALERSCRTQGLNLSFKAVGVVCHDHQEQSTHSGFVGSFCLTRNPVDKDGSTAAIVEEGRIHMDLSLILAVDCPHWESEPDAKAKDVPRIAQILSNMRIAGGSILASTEAQKRRHAAYVVDQSGNDDERKHQFLHARMGLLPGYALVARDDLLKSRFAELQASDASTTMLDAWLSFARINWRYEVKSSSETDGIDSAKAEKGEWIHNRAGQGWIVPIPVGYGALGELYAAGSVNNARDMETPFRFVESLYSIGQWLSPHRLDDPREMLWYADSNPDTGLYRCRNDYHPLSDLLDLQYDFD</sequence>
<organism evidence="1 2">
    <name type="scientific">Mesopusillimonas faecipullorum</name>
    <dbReference type="NCBI Taxonomy" id="2755040"/>
    <lineage>
        <taxon>Bacteria</taxon>
        <taxon>Pseudomonadati</taxon>
        <taxon>Pseudomonadota</taxon>
        <taxon>Betaproteobacteria</taxon>
        <taxon>Burkholderiales</taxon>
        <taxon>Alcaligenaceae</taxon>
        <taxon>Mesopusillimonas</taxon>
    </lineage>
</organism>
<accession>A0ABS8C9G1</accession>
<dbReference type="RefSeq" id="WP_226952900.1">
    <property type="nucleotide sequence ID" value="NZ_JACDXW010000001.1"/>
</dbReference>
<protein>
    <submittedName>
        <fullName evidence="1">Type I-F CRISPR-associated protein Csy2</fullName>
    </submittedName>
</protein>
<dbReference type="InterPro" id="IPR013398">
    <property type="entry name" value="CRISPR-assoc_prot_Csy2"/>
</dbReference>
<dbReference type="NCBIfam" id="TIGR02565">
    <property type="entry name" value="cas_Csy2"/>
    <property type="match status" value="1"/>
</dbReference>
<evidence type="ECO:0000313" key="1">
    <source>
        <dbReference type="EMBL" id="MCB5362676.1"/>
    </source>
</evidence>
<keyword evidence="2" id="KW-1185">Reference proteome</keyword>
<dbReference type="Proteomes" id="UP000776983">
    <property type="component" value="Unassembled WGS sequence"/>
</dbReference>
<evidence type="ECO:0000313" key="2">
    <source>
        <dbReference type="Proteomes" id="UP000776983"/>
    </source>
</evidence>
<reference evidence="1 2" key="1">
    <citation type="submission" date="2020-07" db="EMBL/GenBank/DDBJ databases">
        <title>Pusillimonas sp. nov., isolated from poultry manure in Taiwan.</title>
        <authorList>
            <person name="Lin S.-Y."/>
            <person name="Tang Y.-S."/>
            <person name="Young C.-C."/>
        </authorList>
    </citation>
    <scope>NUCLEOTIDE SEQUENCE [LARGE SCALE GENOMIC DNA]</scope>
    <source>
        <strain evidence="1 2">CC-YST705</strain>
    </source>
</reference>
<dbReference type="Pfam" id="PF09614">
    <property type="entry name" value="Cas_Csy2"/>
    <property type="match status" value="1"/>
</dbReference>
<gene>
    <name evidence="1" type="primary">csy2</name>
    <name evidence="1" type="ORF">H0484_02755</name>
</gene>
<proteinExistence type="predicted"/>
<name>A0ABS8C9G1_9BURK</name>